<comment type="caution">
    <text evidence="8">The sequence shown here is derived from an EMBL/GenBank/DDBJ whole genome shotgun (WGS) entry which is preliminary data.</text>
</comment>
<feature type="domain" description="F5/8 type C" evidence="6">
    <location>
        <begin position="379"/>
        <end position="489"/>
    </location>
</feature>
<dbReference type="InterPro" id="IPR059177">
    <property type="entry name" value="GH29D-like_dom"/>
</dbReference>
<dbReference type="InterPro" id="IPR000421">
    <property type="entry name" value="FA58C"/>
</dbReference>
<feature type="domain" description="GH29D-like beta-sandwich" evidence="7">
    <location>
        <begin position="294"/>
        <end position="345"/>
    </location>
</feature>
<dbReference type="InterPro" id="IPR025705">
    <property type="entry name" value="Beta_hexosaminidase_sua/sub"/>
</dbReference>
<dbReference type="SUPFAM" id="SSF49785">
    <property type="entry name" value="Galactose-binding domain-like"/>
    <property type="match status" value="1"/>
</dbReference>
<protein>
    <recommendedName>
        <fullName evidence="3">beta-N-acetylhexosaminidase</fullName>
        <ecNumber evidence="3">3.2.1.52</ecNumber>
    </recommendedName>
</protein>
<evidence type="ECO:0000256" key="4">
    <source>
        <dbReference type="ARBA" id="ARBA00022801"/>
    </source>
</evidence>
<dbReference type="EMBL" id="JAHZSV010000015">
    <property type="protein sequence ID" value="MBW8200627.1"/>
    <property type="molecule type" value="Genomic_DNA"/>
</dbReference>
<comment type="catalytic activity">
    <reaction evidence="1">
        <text>Hydrolysis of terminal non-reducing N-acetyl-D-hexosamine residues in N-acetyl-beta-D-hexosaminides.</text>
        <dbReference type="EC" id="3.2.1.52"/>
    </reaction>
</comment>
<name>A0ABS7ESP0_9FLAO</name>
<evidence type="ECO:0000313" key="8">
    <source>
        <dbReference type="EMBL" id="MBW8200627.1"/>
    </source>
</evidence>
<sequence>MGHNDLVVPEIEMPAHVSSAVAAYPELSCFGEPIGVPSGGVWPITDIYCAGKESTFEFLENVLLEVMEVFPSPYIHVGGDEATRTNWEKCEDCQHRIKKEGLKGTAALQSYFIQRMERFLSDHGRTLIGWDEILEGGLPSGATVMSWRGIQGGWEASERGHDVIMTPGTVYLNQYQGDPDHEPLAFGGYVPLNQVYAFDPVVDSMSVNQKQHILGSQANLWSEYITDGKESEYMLFPRLVALSEALWSPREQKDWKRFSNIVPRLFERLDAMGVNYAKSAYAVTAQSELEQDRKIRVSLHNELYGSEIRYVLDDGALSTESPQYTNPIPLEETATVRAGVFKLGKMVGDTLVKEFRFHKAVGKTVEYSPIYNDRYQGNGQGTLTNVLRGSKNFHDGQWLAWLEKNPTVTIDLENLSEISSVTVGSMENQGSGIYFPTKVEVLLSKDGRDFKKVAEWRREHRPNGNVALANFLVSFTPQQARWIKVEVTNLSHPPTGGSCFVFLDELIVE</sequence>
<evidence type="ECO:0000259" key="5">
    <source>
        <dbReference type="Pfam" id="PF00728"/>
    </source>
</evidence>
<dbReference type="InterPro" id="IPR015883">
    <property type="entry name" value="Glyco_hydro_20_cat"/>
</dbReference>
<keyword evidence="4" id="KW-0378">Hydrolase</keyword>
<dbReference type="Pfam" id="PF00728">
    <property type="entry name" value="Glyco_hydro_20"/>
    <property type="match status" value="1"/>
</dbReference>
<evidence type="ECO:0000256" key="2">
    <source>
        <dbReference type="ARBA" id="ARBA00006285"/>
    </source>
</evidence>
<dbReference type="SUPFAM" id="SSF51445">
    <property type="entry name" value="(Trans)glycosidases"/>
    <property type="match status" value="1"/>
</dbReference>
<dbReference type="PANTHER" id="PTHR22600:SF57">
    <property type="entry name" value="BETA-N-ACETYLHEXOSAMINIDASE"/>
    <property type="match status" value="1"/>
</dbReference>
<dbReference type="EC" id="3.2.1.52" evidence="3"/>
<dbReference type="RefSeq" id="WP_220114108.1">
    <property type="nucleotide sequence ID" value="NZ_JAHZSV010000015.1"/>
</dbReference>
<evidence type="ECO:0000313" key="9">
    <source>
        <dbReference type="Proteomes" id="UP001196136"/>
    </source>
</evidence>
<proteinExistence type="inferred from homology"/>
<dbReference type="Pfam" id="PF00754">
    <property type="entry name" value="F5_F8_type_C"/>
    <property type="match status" value="1"/>
</dbReference>
<dbReference type="PRINTS" id="PR00738">
    <property type="entry name" value="GLHYDRLASE20"/>
</dbReference>
<dbReference type="InterPro" id="IPR017853">
    <property type="entry name" value="GH"/>
</dbReference>
<reference evidence="8 9" key="1">
    <citation type="submission" date="2021-08" db="EMBL/GenBank/DDBJ databases">
        <title>Muricauda profundi sp. nov., a marine bacterium isolated from deep seawater of the Mariana Trench.</title>
        <authorList>
            <person name="Wei Y."/>
        </authorList>
    </citation>
    <scope>NUCLEOTIDE SEQUENCE [LARGE SCALE GENOMIC DNA]</scope>
    <source>
        <strain evidence="8 9">W52</strain>
    </source>
</reference>
<keyword evidence="9" id="KW-1185">Reference proteome</keyword>
<organism evidence="8 9">
    <name type="scientific">Flagellimonas abyssi</name>
    <dbReference type="NCBI Taxonomy" id="2864871"/>
    <lineage>
        <taxon>Bacteria</taxon>
        <taxon>Pseudomonadati</taxon>
        <taxon>Bacteroidota</taxon>
        <taxon>Flavobacteriia</taxon>
        <taxon>Flavobacteriales</taxon>
        <taxon>Flavobacteriaceae</taxon>
        <taxon>Flagellimonas</taxon>
    </lineage>
</organism>
<dbReference type="Pfam" id="PF13290">
    <property type="entry name" value="CHB_HEX_C_1"/>
    <property type="match status" value="1"/>
</dbReference>
<feature type="domain" description="Glycoside hydrolase family 20 catalytic" evidence="5">
    <location>
        <begin position="7"/>
        <end position="249"/>
    </location>
</feature>
<dbReference type="PANTHER" id="PTHR22600">
    <property type="entry name" value="BETA-HEXOSAMINIDASE"/>
    <property type="match status" value="1"/>
</dbReference>
<dbReference type="Gene3D" id="2.60.120.260">
    <property type="entry name" value="Galactose-binding domain-like"/>
    <property type="match status" value="1"/>
</dbReference>
<comment type="similarity">
    <text evidence="2">Belongs to the glycosyl hydrolase 20 family.</text>
</comment>
<gene>
    <name evidence="8" type="ORF">K1F36_12385</name>
</gene>
<evidence type="ECO:0000259" key="6">
    <source>
        <dbReference type="Pfam" id="PF00754"/>
    </source>
</evidence>
<evidence type="ECO:0000256" key="3">
    <source>
        <dbReference type="ARBA" id="ARBA00012663"/>
    </source>
</evidence>
<dbReference type="Proteomes" id="UP001196136">
    <property type="component" value="Unassembled WGS sequence"/>
</dbReference>
<dbReference type="Gene3D" id="3.20.20.80">
    <property type="entry name" value="Glycosidases"/>
    <property type="match status" value="1"/>
</dbReference>
<accession>A0ABS7ESP0</accession>
<evidence type="ECO:0000256" key="1">
    <source>
        <dbReference type="ARBA" id="ARBA00001231"/>
    </source>
</evidence>
<evidence type="ECO:0000259" key="7">
    <source>
        <dbReference type="Pfam" id="PF13290"/>
    </source>
</evidence>
<dbReference type="CDD" id="cd06563">
    <property type="entry name" value="GH20_chitobiase-like"/>
    <property type="match status" value="1"/>
</dbReference>
<dbReference type="InterPro" id="IPR008979">
    <property type="entry name" value="Galactose-bd-like_sf"/>
</dbReference>